<dbReference type="InterPro" id="IPR007721">
    <property type="entry name" value="RbsD_FucU"/>
</dbReference>
<dbReference type="GO" id="GO:0016872">
    <property type="term" value="F:intramolecular lyase activity"/>
    <property type="evidence" value="ECO:0007669"/>
    <property type="project" value="UniProtKB-UniRule"/>
</dbReference>
<feature type="binding site" evidence="6">
    <location>
        <begin position="120"/>
        <end position="122"/>
    </location>
    <ligand>
        <name>substrate</name>
    </ligand>
</feature>
<keyword evidence="3 6" id="KW-0963">Cytoplasm</keyword>
<gene>
    <name evidence="6" type="primary">rbsD</name>
    <name evidence="7" type="ORF">SAMN06264849_11230</name>
</gene>
<protein>
    <recommendedName>
        <fullName evidence="2 6">D-ribose pyranase</fullName>
        <ecNumber evidence="2 6">5.4.99.62</ecNumber>
    </recommendedName>
</protein>
<comment type="subcellular location">
    <subcellularLocation>
        <location evidence="6">Cytoplasm</location>
    </subcellularLocation>
</comment>
<dbReference type="Pfam" id="PF05025">
    <property type="entry name" value="RbsD_FucU"/>
    <property type="match status" value="1"/>
</dbReference>
<dbReference type="GO" id="GO:0019303">
    <property type="term" value="P:D-ribose catabolic process"/>
    <property type="evidence" value="ECO:0007669"/>
    <property type="project" value="UniProtKB-UniRule"/>
</dbReference>
<accession>A0A521F1H7</accession>
<reference evidence="7 8" key="1">
    <citation type="submission" date="2017-05" db="EMBL/GenBank/DDBJ databases">
        <authorList>
            <person name="Varghese N."/>
            <person name="Submissions S."/>
        </authorList>
    </citation>
    <scope>NUCLEOTIDE SEQUENCE [LARGE SCALE GENOMIC DNA]</scope>
    <source>
        <strain evidence="7 8">DSM 45474</strain>
    </source>
</reference>
<evidence type="ECO:0000256" key="5">
    <source>
        <dbReference type="ARBA" id="ARBA00023277"/>
    </source>
</evidence>
<keyword evidence="8" id="KW-1185">Reference proteome</keyword>
<sequence>MKKTLLLNSHLSRVISELGHTDQVVIGDAGLPIPPETERIDLAVSPGTPGLIETLQAVLSEMTVEKVILAEETKVVSPELHQQLEDMLSHIEWESTSHEKLKAMSRQAKAVIRTGECTSYANVVLQSGVAF</sequence>
<dbReference type="EMBL" id="FXTI01000012">
    <property type="protein sequence ID" value="SMO90013.1"/>
    <property type="molecule type" value="Genomic_DNA"/>
</dbReference>
<evidence type="ECO:0000256" key="6">
    <source>
        <dbReference type="HAMAP-Rule" id="MF_01661"/>
    </source>
</evidence>
<dbReference type="UniPathway" id="UPA00916">
    <property type="reaction ID" value="UER00888"/>
</dbReference>
<dbReference type="PANTHER" id="PTHR37831">
    <property type="entry name" value="D-RIBOSE PYRANASE"/>
    <property type="match status" value="1"/>
</dbReference>
<comment type="function">
    <text evidence="6">Catalyzes the interconversion of beta-pyran and beta-furan forms of D-ribose.</text>
</comment>
<dbReference type="InterPro" id="IPR023064">
    <property type="entry name" value="D-ribose_pyranase"/>
</dbReference>
<evidence type="ECO:0000313" key="7">
    <source>
        <dbReference type="EMBL" id="SMO90013.1"/>
    </source>
</evidence>
<comment type="similarity">
    <text evidence="6">Belongs to the RbsD / FucU family. RbsD subfamily.</text>
</comment>
<evidence type="ECO:0000256" key="4">
    <source>
        <dbReference type="ARBA" id="ARBA00023235"/>
    </source>
</evidence>
<dbReference type="OrthoDB" id="9805009at2"/>
<dbReference type="GO" id="GO:0062193">
    <property type="term" value="F:D-ribose pyranase activity"/>
    <property type="evidence" value="ECO:0007669"/>
    <property type="project" value="UniProtKB-EC"/>
</dbReference>
<dbReference type="PANTHER" id="PTHR37831:SF1">
    <property type="entry name" value="D-RIBOSE PYRANASE"/>
    <property type="match status" value="1"/>
</dbReference>
<dbReference type="NCBIfam" id="NF008761">
    <property type="entry name" value="PRK11797.1"/>
    <property type="match status" value="1"/>
</dbReference>
<evidence type="ECO:0000256" key="1">
    <source>
        <dbReference type="ARBA" id="ARBA00000223"/>
    </source>
</evidence>
<dbReference type="EC" id="5.4.99.62" evidence="2 6"/>
<dbReference type="AlphaFoldDB" id="A0A521F1H7"/>
<feature type="active site" description="Proton donor" evidence="6">
    <location>
        <position position="20"/>
    </location>
</feature>
<comment type="catalytic activity">
    <reaction evidence="1 6">
        <text>beta-D-ribopyranose = beta-D-ribofuranose</text>
        <dbReference type="Rhea" id="RHEA:25432"/>
        <dbReference type="ChEBI" id="CHEBI:27476"/>
        <dbReference type="ChEBI" id="CHEBI:47002"/>
        <dbReference type="EC" id="5.4.99.62"/>
    </reaction>
</comment>
<name>A0A521F1H7_9BACL</name>
<dbReference type="Gene3D" id="3.40.1650.10">
    <property type="entry name" value="RbsD-like domain"/>
    <property type="match status" value="1"/>
</dbReference>
<dbReference type="Proteomes" id="UP000315636">
    <property type="component" value="Unassembled WGS sequence"/>
</dbReference>
<organism evidence="7 8">
    <name type="scientific">Melghirimyces algeriensis</name>
    <dbReference type="NCBI Taxonomy" id="910412"/>
    <lineage>
        <taxon>Bacteria</taxon>
        <taxon>Bacillati</taxon>
        <taxon>Bacillota</taxon>
        <taxon>Bacilli</taxon>
        <taxon>Bacillales</taxon>
        <taxon>Thermoactinomycetaceae</taxon>
        <taxon>Melghirimyces</taxon>
    </lineage>
</organism>
<proteinExistence type="inferred from homology"/>
<evidence type="ECO:0000313" key="8">
    <source>
        <dbReference type="Proteomes" id="UP000315636"/>
    </source>
</evidence>
<feature type="binding site" evidence="6">
    <location>
        <position position="28"/>
    </location>
    <ligand>
        <name>substrate</name>
    </ligand>
</feature>
<dbReference type="HAMAP" id="MF_01661">
    <property type="entry name" value="D_rib_pyranase"/>
    <property type="match status" value="1"/>
</dbReference>
<evidence type="ECO:0000256" key="2">
    <source>
        <dbReference type="ARBA" id="ARBA00012862"/>
    </source>
</evidence>
<comment type="pathway">
    <text evidence="6">Carbohydrate metabolism; D-ribose degradation; D-ribose 5-phosphate from beta-D-ribopyranose: step 1/2.</text>
</comment>
<dbReference type="InterPro" id="IPR023750">
    <property type="entry name" value="RbsD-like_sf"/>
</dbReference>
<feature type="binding site" evidence="6">
    <location>
        <position position="98"/>
    </location>
    <ligand>
        <name>substrate</name>
    </ligand>
</feature>
<dbReference type="GO" id="GO:0048029">
    <property type="term" value="F:monosaccharide binding"/>
    <property type="evidence" value="ECO:0007669"/>
    <property type="project" value="InterPro"/>
</dbReference>
<keyword evidence="5 6" id="KW-0119">Carbohydrate metabolism</keyword>
<comment type="subunit">
    <text evidence="6">Homodecamer.</text>
</comment>
<evidence type="ECO:0000256" key="3">
    <source>
        <dbReference type="ARBA" id="ARBA00022490"/>
    </source>
</evidence>
<dbReference type="SUPFAM" id="SSF102546">
    <property type="entry name" value="RbsD-like"/>
    <property type="match status" value="1"/>
</dbReference>
<dbReference type="RefSeq" id="WP_142506519.1">
    <property type="nucleotide sequence ID" value="NZ_FXTI01000012.1"/>
</dbReference>
<keyword evidence="4 6" id="KW-0413">Isomerase</keyword>
<dbReference type="GO" id="GO:0005829">
    <property type="term" value="C:cytosol"/>
    <property type="evidence" value="ECO:0007669"/>
    <property type="project" value="TreeGrafter"/>
</dbReference>